<reference evidence="2" key="1">
    <citation type="submission" date="2017-11" db="EMBL/GenBank/DDBJ databases">
        <authorList>
            <person name="Kajale S.C."/>
            <person name="Sharma A."/>
        </authorList>
    </citation>
    <scope>NUCLEOTIDE SEQUENCE</scope>
    <source>
        <strain evidence="2">LS1_42</strain>
    </source>
</reference>
<dbReference type="PANTHER" id="PTHR40265:SF1">
    <property type="entry name" value="GLYOXALASE-LIKE DOMAIN-CONTAINING PROTEIN"/>
    <property type="match status" value="1"/>
</dbReference>
<dbReference type="AlphaFoldDB" id="A0A8J8TSW5"/>
<dbReference type="Proteomes" id="UP000766904">
    <property type="component" value="Unassembled WGS sequence"/>
</dbReference>
<dbReference type="OrthoDB" id="266164at2157"/>
<proteinExistence type="predicted"/>
<dbReference type="RefSeq" id="WP_148857347.1">
    <property type="nucleotide sequence ID" value="NZ_PHNJ01000003.1"/>
</dbReference>
<dbReference type="EMBL" id="PHNJ01000003">
    <property type="protein sequence ID" value="TYL39204.1"/>
    <property type="molecule type" value="Genomic_DNA"/>
</dbReference>
<dbReference type="InterPro" id="IPR025870">
    <property type="entry name" value="Glyoxalase-like_dom"/>
</dbReference>
<accession>A0A8J8TSW5</accession>
<organism evidence="2 3">
    <name type="scientific">Natronococcus pandeyae</name>
    <dbReference type="NCBI Taxonomy" id="2055836"/>
    <lineage>
        <taxon>Archaea</taxon>
        <taxon>Methanobacteriati</taxon>
        <taxon>Methanobacteriota</taxon>
        <taxon>Stenosarchaea group</taxon>
        <taxon>Halobacteria</taxon>
        <taxon>Halobacteriales</taxon>
        <taxon>Natrialbaceae</taxon>
        <taxon>Natronococcus</taxon>
    </lineage>
</organism>
<dbReference type="PANTHER" id="PTHR40265">
    <property type="entry name" value="BLL2707 PROTEIN"/>
    <property type="match status" value="1"/>
</dbReference>
<feature type="domain" description="Glyoxalase-like" evidence="1">
    <location>
        <begin position="5"/>
        <end position="177"/>
    </location>
</feature>
<protein>
    <submittedName>
        <fullName evidence="2">VOC family protein</fullName>
    </submittedName>
</protein>
<gene>
    <name evidence="2" type="ORF">CV102_07925</name>
</gene>
<evidence type="ECO:0000313" key="2">
    <source>
        <dbReference type="EMBL" id="TYL39204.1"/>
    </source>
</evidence>
<dbReference type="InterPro" id="IPR029068">
    <property type="entry name" value="Glyas_Bleomycin-R_OHBP_Dase"/>
</dbReference>
<name>A0A8J8TSW5_9EURY</name>
<dbReference type="SUPFAM" id="SSF54593">
    <property type="entry name" value="Glyoxalase/Bleomycin resistance protein/Dihydroxybiphenyl dioxygenase"/>
    <property type="match status" value="2"/>
</dbReference>
<sequence length="275" mass="30398">MDLTIDHVPFAFADLEAISDEFDRLGLTPEYGGVHGNDVTHMAVVGFDDRSYIELIAERRTGDHDFWPEHIRANAGPAAWCVRVPDIVEECTRLLECATPVRGPLYGSRERDDGTLVEWDRAEFGTHERRLLFPFAIADRTPLSYRVEPSPSVAGGPLTGIEQVVVAVADLETAIETFRDRYRFPKPVRATVSGFGTVASVPGQPLAFATADDGWIADRLERFPDCPCSCLLGTDDLGAAREAYPLGEPLEWPEGRVAFFDSETLGFRLGVIERS</sequence>
<evidence type="ECO:0000259" key="1">
    <source>
        <dbReference type="Pfam" id="PF13468"/>
    </source>
</evidence>
<evidence type="ECO:0000313" key="3">
    <source>
        <dbReference type="Proteomes" id="UP000766904"/>
    </source>
</evidence>
<comment type="caution">
    <text evidence="2">The sequence shown here is derived from an EMBL/GenBank/DDBJ whole genome shotgun (WGS) entry which is preliminary data.</text>
</comment>
<dbReference type="Pfam" id="PF13468">
    <property type="entry name" value="Glyoxalase_3"/>
    <property type="match status" value="1"/>
</dbReference>
<dbReference type="Gene3D" id="3.10.180.10">
    <property type="entry name" value="2,3-Dihydroxybiphenyl 1,2-Dioxygenase, domain 1"/>
    <property type="match status" value="1"/>
</dbReference>
<keyword evidence="3" id="KW-1185">Reference proteome</keyword>